<dbReference type="Proteomes" id="UP000184498">
    <property type="component" value="Unassembled WGS sequence"/>
</dbReference>
<organism evidence="5 6">
    <name type="scientific">Epilithonimonas mollis</name>
    <dbReference type="NCBI Taxonomy" id="216903"/>
    <lineage>
        <taxon>Bacteria</taxon>
        <taxon>Pseudomonadati</taxon>
        <taxon>Bacteroidota</taxon>
        <taxon>Flavobacteriia</taxon>
        <taxon>Flavobacteriales</taxon>
        <taxon>Weeksellaceae</taxon>
        <taxon>Chryseobacterium group</taxon>
        <taxon>Epilithonimonas</taxon>
    </lineage>
</organism>
<dbReference type="SUPFAM" id="SSF46689">
    <property type="entry name" value="Homeodomain-like"/>
    <property type="match status" value="1"/>
</dbReference>
<dbReference type="SMART" id="SM00342">
    <property type="entry name" value="HTH_ARAC"/>
    <property type="match status" value="1"/>
</dbReference>
<protein>
    <submittedName>
        <fullName evidence="5">AraC-type DNA-binding protein</fullName>
    </submittedName>
</protein>
<dbReference type="GeneID" id="93134759"/>
<dbReference type="Gene3D" id="1.10.10.60">
    <property type="entry name" value="Homeodomain-like"/>
    <property type="match status" value="1"/>
</dbReference>
<dbReference type="InterPro" id="IPR009057">
    <property type="entry name" value="Homeodomain-like_sf"/>
</dbReference>
<dbReference type="EMBL" id="FRAM01000002">
    <property type="protein sequence ID" value="SHK24526.1"/>
    <property type="molecule type" value="Genomic_DNA"/>
</dbReference>
<dbReference type="OrthoDB" id="952277at2"/>
<keyword evidence="3" id="KW-0804">Transcription</keyword>
<dbReference type="Pfam" id="PF12833">
    <property type="entry name" value="HTH_18"/>
    <property type="match status" value="1"/>
</dbReference>
<dbReference type="InterPro" id="IPR018060">
    <property type="entry name" value="HTH_AraC"/>
</dbReference>
<dbReference type="GO" id="GO:0043565">
    <property type="term" value="F:sequence-specific DNA binding"/>
    <property type="evidence" value="ECO:0007669"/>
    <property type="project" value="InterPro"/>
</dbReference>
<evidence type="ECO:0000256" key="2">
    <source>
        <dbReference type="ARBA" id="ARBA00023125"/>
    </source>
</evidence>
<feature type="domain" description="HTH araC/xylS-type" evidence="4">
    <location>
        <begin position="73"/>
        <end position="177"/>
    </location>
</feature>
<sequence>MKLNIKNMVCSRCLKVLRQELEQLGIKVSSIELGVLVIDEMAGNHTEILAKIESVLHTNKFEIIHSPEEVLVEKIKHFLLCKIEEPPLDSTVNLSQILSTEFNHEYKSLSKLFSHFENTTLEKYFIKLKIEKVKQLIQLRQYTFSEIGHLLDYSSVNHLSRQFKEITGESMTEYKNAELANRRPYDEIS</sequence>
<dbReference type="STRING" id="216903.SAMN05444371_1550"/>
<evidence type="ECO:0000313" key="6">
    <source>
        <dbReference type="Proteomes" id="UP000184498"/>
    </source>
</evidence>
<dbReference type="RefSeq" id="WP_059333873.1">
    <property type="nucleotide sequence ID" value="NZ_FRAM01000002.1"/>
</dbReference>
<evidence type="ECO:0000313" key="5">
    <source>
        <dbReference type="EMBL" id="SHK24526.1"/>
    </source>
</evidence>
<proteinExistence type="predicted"/>
<keyword evidence="1" id="KW-0805">Transcription regulation</keyword>
<dbReference type="PROSITE" id="PS01124">
    <property type="entry name" value="HTH_ARAC_FAMILY_2"/>
    <property type="match status" value="1"/>
</dbReference>
<evidence type="ECO:0000259" key="4">
    <source>
        <dbReference type="PROSITE" id="PS01124"/>
    </source>
</evidence>
<reference evidence="6" key="1">
    <citation type="submission" date="2016-11" db="EMBL/GenBank/DDBJ databases">
        <authorList>
            <person name="Varghese N."/>
            <person name="Submissions S."/>
        </authorList>
    </citation>
    <scope>NUCLEOTIDE SEQUENCE [LARGE SCALE GENOMIC DNA]</scope>
    <source>
        <strain evidence="6">DSM 18016</strain>
    </source>
</reference>
<evidence type="ECO:0000256" key="1">
    <source>
        <dbReference type="ARBA" id="ARBA00023015"/>
    </source>
</evidence>
<keyword evidence="2 5" id="KW-0238">DNA-binding</keyword>
<dbReference type="AlphaFoldDB" id="A0A1M6QWF9"/>
<keyword evidence="6" id="KW-1185">Reference proteome</keyword>
<name>A0A1M6QWF9_9FLAO</name>
<evidence type="ECO:0000256" key="3">
    <source>
        <dbReference type="ARBA" id="ARBA00023163"/>
    </source>
</evidence>
<dbReference type="PANTHER" id="PTHR43280">
    <property type="entry name" value="ARAC-FAMILY TRANSCRIPTIONAL REGULATOR"/>
    <property type="match status" value="1"/>
</dbReference>
<dbReference type="GO" id="GO:0003700">
    <property type="term" value="F:DNA-binding transcription factor activity"/>
    <property type="evidence" value="ECO:0007669"/>
    <property type="project" value="InterPro"/>
</dbReference>
<gene>
    <name evidence="5" type="ORF">SAMN05444371_1550</name>
</gene>
<accession>A0A1M6QWF9</accession>
<dbReference type="PANTHER" id="PTHR43280:SF31">
    <property type="entry name" value="TRANSCRIPTIONAL REGULATORY PROTEIN"/>
    <property type="match status" value="1"/>
</dbReference>